<dbReference type="InterPro" id="IPR000683">
    <property type="entry name" value="Gfo/Idh/MocA-like_OxRdtase_N"/>
</dbReference>
<dbReference type="Gene3D" id="3.40.50.720">
    <property type="entry name" value="NAD(P)-binding Rossmann-like Domain"/>
    <property type="match status" value="1"/>
</dbReference>
<dbReference type="SUPFAM" id="SSF55347">
    <property type="entry name" value="Glyceraldehyde-3-phosphate dehydrogenase-like, C-terminal domain"/>
    <property type="match status" value="1"/>
</dbReference>
<name>A0AAW0B874_9AGAR</name>
<evidence type="ECO:0000259" key="3">
    <source>
        <dbReference type="Pfam" id="PF22685"/>
    </source>
</evidence>
<dbReference type="Proteomes" id="UP001383192">
    <property type="component" value="Unassembled WGS sequence"/>
</dbReference>
<evidence type="ECO:0000256" key="1">
    <source>
        <dbReference type="ARBA" id="ARBA00023002"/>
    </source>
</evidence>
<keyword evidence="1" id="KW-0560">Oxidoreductase</keyword>
<evidence type="ECO:0000313" key="5">
    <source>
        <dbReference type="Proteomes" id="UP001383192"/>
    </source>
</evidence>
<dbReference type="InterPro" id="IPR050463">
    <property type="entry name" value="Gfo/Idh/MocA_oxidrdct_glycsds"/>
</dbReference>
<feature type="domain" description="Gfo/Idh/MocA-like oxidoreductase N-terminal" evidence="2">
    <location>
        <begin position="4"/>
        <end position="135"/>
    </location>
</feature>
<dbReference type="Pfam" id="PF22685">
    <property type="entry name" value="Gal80p_C-like"/>
    <property type="match status" value="1"/>
</dbReference>
<sequence>MSPIRVGFIGLSSQGWASTNLASPLFEEPVLSQYTLSAVCTTNPKSAAESAAKWTAMSGGKTHVKAYHNIDDMVKDPELDLIAVSVRASQHRDVAMKAIEAGKDVFVEWPVGKDLQQAEEMYKAAKRKGVRTFVGSQGHQSPATKKLKEIVDSGKIGRVMSSSTIIRVGPIGYWGPFVKKSVAGRGTLAEEGTSILEIAGGHLLEILLYVFGDFSSVTSTLVSQYPIAQVVDEDGKPTGESVEQENATQVAFSGVLQNGIVVSVHIRAGFPEAKSKKDHPFLWTVDGQDGTVTLDGDWPFPNIIQPTVYLNGDEIPMDLAEGTSVKNVGRMYEEYAKGDGKGDFTTLKDGVRVRKVVDAVLRSAAEGRRVDLI</sequence>
<keyword evidence="5" id="KW-1185">Reference proteome</keyword>
<accession>A0AAW0B874</accession>
<evidence type="ECO:0000259" key="2">
    <source>
        <dbReference type="Pfam" id="PF01408"/>
    </source>
</evidence>
<dbReference type="Gene3D" id="3.30.360.10">
    <property type="entry name" value="Dihydrodipicolinate Reductase, domain 2"/>
    <property type="match status" value="1"/>
</dbReference>
<dbReference type="Pfam" id="PF01408">
    <property type="entry name" value="GFO_IDH_MocA"/>
    <property type="match status" value="1"/>
</dbReference>
<protein>
    <recommendedName>
        <fullName evidence="6">Dimeric dihydrodiol dehydrogenase</fullName>
    </recommendedName>
</protein>
<evidence type="ECO:0000313" key="4">
    <source>
        <dbReference type="EMBL" id="KAK7021885.1"/>
    </source>
</evidence>
<dbReference type="InterPro" id="IPR055080">
    <property type="entry name" value="Gal80p-like_C"/>
</dbReference>
<dbReference type="AlphaFoldDB" id="A0AAW0B874"/>
<dbReference type="PANTHER" id="PTHR43818:SF11">
    <property type="entry name" value="BCDNA.GH03377"/>
    <property type="match status" value="1"/>
</dbReference>
<reference evidence="4 5" key="1">
    <citation type="submission" date="2024-01" db="EMBL/GenBank/DDBJ databases">
        <title>A draft genome for a cacao thread blight-causing isolate of Paramarasmius palmivorus.</title>
        <authorList>
            <person name="Baruah I.K."/>
            <person name="Bukari Y."/>
            <person name="Amoako-Attah I."/>
            <person name="Meinhardt L.W."/>
            <person name="Bailey B.A."/>
            <person name="Cohen S.P."/>
        </authorList>
    </citation>
    <scope>NUCLEOTIDE SEQUENCE [LARGE SCALE GENOMIC DNA]</scope>
    <source>
        <strain evidence="4 5">GH-12</strain>
    </source>
</reference>
<dbReference type="SUPFAM" id="SSF51735">
    <property type="entry name" value="NAD(P)-binding Rossmann-fold domains"/>
    <property type="match status" value="1"/>
</dbReference>
<dbReference type="PANTHER" id="PTHR43818">
    <property type="entry name" value="BCDNA.GH03377"/>
    <property type="match status" value="1"/>
</dbReference>
<dbReference type="InterPro" id="IPR036291">
    <property type="entry name" value="NAD(P)-bd_dom_sf"/>
</dbReference>
<evidence type="ECO:0008006" key="6">
    <source>
        <dbReference type="Google" id="ProtNLM"/>
    </source>
</evidence>
<feature type="domain" description="Gal80p-like C-terminal" evidence="3">
    <location>
        <begin position="142"/>
        <end position="296"/>
    </location>
</feature>
<dbReference type="GO" id="GO:0000166">
    <property type="term" value="F:nucleotide binding"/>
    <property type="evidence" value="ECO:0007669"/>
    <property type="project" value="InterPro"/>
</dbReference>
<dbReference type="GO" id="GO:0016491">
    <property type="term" value="F:oxidoreductase activity"/>
    <property type="evidence" value="ECO:0007669"/>
    <property type="project" value="UniProtKB-KW"/>
</dbReference>
<comment type="caution">
    <text evidence="4">The sequence shown here is derived from an EMBL/GenBank/DDBJ whole genome shotgun (WGS) entry which is preliminary data.</text>
</comment>
<gene>
    <name evidence="4" type="ORF">VNI00_017174</name>
</gene>
<dbReference type="EMBL" id="JAYKXP010000159">
    <property type="protein sequence ID" value="KAK7021885.1"/>
    <property type="molecule type" value="Genomic_DNA"/>
</dbReference>
<proteinExistence type="predicted"/>
<organism evidence="4 5">
    <name type="scientific">Paramarasmius palmivorus</name>
    <dbReference type="NCBI Taxonomy" id="297713"/>
    <lineage>
        <taxon>Eukaryota</taxon>
        <taxon>Fungi</taxon>
        <taxon>Dikarya</taxon>
        <taxon>Basidiomycota</taxon>
        <taxon>Agaricomycotina</taxon>
        <taxon>Agaricomycetes</taxon>
        <taxon>Agaricomycetidae</taxon>
        <taxon>Agaricales</taxon>
        <taxon>Marasmiineae</taxon>
        <taxon>Marasmiaceae</taxon>
        <taxon>Paramarasmius</taxon>
    </lineage>
</organism>